<dbReference type="GO" id="GO:0005886">
    <property type="term" value="C:plasma membrane"/>
    <property type="evidence" value="ECO:0007669"/>
    <property type="project" value="UniProtKB-SubCell"/>
</dbReference>
<dbReference type="Pfam" id="PF00528">
    <property type="entry name" value="BPD_transp_1"/>
    <property type="match status" value="1"/>
</dbReference>
<proteinExistence type="inferred from homology"/>
<dbReference type="CDD" id="cd06261">
    <property type="entry name" value="TM_PBP2"/>
    <property type="match status" value="1"/>
</dbReference>
<evidence type="ECO:0000256" key="4">
    <source>
        <dbReference type="ARBA" id="ARBA00022692"/>
    </source>
</evidence>
<dbReference type="SUPFAM" id="SSF161098">
    <property type="entry name" value="MetI-like"/>
    <property type="match status" value="1"/>
</dbReference>
<dbReference type="OrthoDB" id="34224at2"/>
<evidence type="ECO:0000256" key="5">
    <source>
        <dbReference type="ARBA" id="ARBA00022989"/>
    </source>
</evidence>
<feature type="domain" description="ABC transmembrane type-1" evidence="8">
    <location>
        <begin position="85"/>
        <end position="299"/>
    </location>
</feature>
<organism evidence="9 10">
    <name type="scientific">Rubrobacter taiwanensis</name>
    <dbReference type="NCBI Taxonomy" id="185139"/>
    <lineage>
        <taxon>Bacteria</taxon>
        <taxon>Bacillati</taxon>
        <taxon>Actinomycetota</taxon>
        <taxon>Rubrobacteria</taxon>
        <taxon>Rubrobacterales</taxon>
        <taxon>Rubrobacteraceae</taxon>
        <taxon>Rubrobacter</taxon>
    </lineage>
</organism>
<comment type="similarity">
    <text evidence="7">Belongs to the binding-protein-dependent transport system permease family.</text>
</comment>
<evidence type="ECO:0000313" key="10">
    <source>
        <dbReference type="Proteomes" id="UP000295244"/>
    </source>
</evidence>
<dbReference type="PANTHER" id="PTHR43005">
    <property type="entry name" value="BLR7065 PROTEIN"/>
    <property type="match status" value="1"/>
</dbReference>
<dbReference type="EMBL" id="SKBU01000020">
    <property type="protein sequence ID" value="TCJ15938.1"/>
    <property type="molecule type" value="Genomic_DNA"/>
</dbReference>
<evidence type="ECO:0000256" key="6">
    <source>
        <dbReference type="ARBA" id="ARBA00023136"/>
    </source>
</evidence>
<keyword evidence="3" id="KW-1003">Cell membrane</keyword>
<feature type="transmembrane region" description="Helical" evidence="7">
    <location>
        <begin position="279"/>
        <end position="299"/>
    </location>
</feature>
<keyword evidence="4 7" id="KW-0812">Transmembrane</keyword>
<dbReference type="RefSeq" id="WP_132692176.1">
    <property type="nucleotide sequence ID" value="NZ_SKBU01000020.1"/>
</dbReference>
<evidence type="ECO:0000256" key="7">
    <source>
        <dbReference type="RuleBase" id="RU363032"/>
    </source>
</evidence>
<keyword evidence="6 7" id="KW-0472">Membrane</keyword>
<feature type="transmembrane region" description="Helical" evidence="7">
    <location>
        <begin position="85"/>
        <end position="110"/>
    </location>
</feature>
<sequence length="308" mass="34043">MTPAGVGTREEVSVWKRWSSGSKVQRRAFLLPAVILLLVLSIFPFLATIALSFGTWEMGREGAYGFRGLENFARLISDARYLTSLINTVILVGGSVALQFVLGLALAWMVYQRPPGHRFYRVLFLLPMMLTPVAVAYMWRLIFESRIGALNFFLGAVGIEAVPWLTQRTTALFAVIVVETWIWTPFVFVFLYAALENIERDALDAAIVDGANSWQVFRYVIFPTILPVAVAVLLLRSVEALKIIDTVYVMTGGGPGNSTESVTLYAYRTGLQFFDLGYAAAIAVTLFIGVIAVALPIVIRMSRRAEAG</sequence>
<evidence type="ECO:0000313" key="9">
    <source>
        <dbReference type="EMBL" id="TCJ15938.1"/>
    </source>
</evidence>
<dbReference type="Gene3D" id="1.10.3720.10">
    <property type="entry name" value="MetI-like"/>
    <property type="match status" value="1"/>
</dbReference>
<keyword evidence="5 7" id="KW-1133">Transmembrane helix</keyword>
<dbReference type="InterPro" id="IPR035906">
    <property type="entry name" value="MetI-like_sf"/>
</dbReference>
<keyword evidence="10" id="KW-1185">Reference proteome</keyword>
<dbReference type="PANTHER" id="PTHR43005:SF1">
    <property type="entry name" value="SPERMIDINE_PUTRESCINE TRANSPORT SYSTEM PERMEASE PROTEIN"/>
    <property type="match status" value="1"/>
</dbReference>
<comment type="caution">
    <text evidence="9">The sequence shown here is derived from an EMBL/GenBank/DDBJ whole genome shotgun (WGS) entry which is preliminary data.</text>
</comment>
<keyword evidence="2 7" id="KW-0813">Transport</keyword>
<feature type="transmembrane region" description="Helical" evidence="7">
    <location>
        <begin position="172"/>
        <end position="195"/>
    </location>
</feature>
<gene>
    <name evidence="9" type="ORF">E0L93_11840</name>
</gene>
<dbReference type="GO" id="GO:0055085">
    <property type="term" value="P:transmembrane transport"/>
    <property type="evidence" value="ECO:0007669"/>
    <property type="project" value="InterPro"/>
</dbReference>
<reference evidence="9 10" key="1">
    <citation type="submission" date="2019-03" db="EMBL/GenBank/DDBJ databases">
        <title>Whole genome sequence of a novel Rubrobacter taiwanensis strain, isolated from Yellowstone National Park.</title>
        <authorList>
            <person name="Freed S."/>
            <person name="Ramaley R.F."/>
            <person name="Kyndt J.A."/>
        </authorList>
    </citation>
    <scope>NUCLEOTIDE SEQUENCE [LARGE SCALE GENOMIC DNA]</scope>
    <source>
        <strain evidence="9 10">Yellowstone</strain>
    </source>
</reference>
<evidence type="ECO:0000256" key="3">
    <source>
        <dbReference type="ARBA" id="ARBA00022475"/>
    </source>
</evidence>
<accession>A0A4R1BFV7</accession>
<evidence type="ECO:0000259" key="8">
    <source>
        <dbReference type="PROSITE" id="PS50928"/>
    </source>
</evidence>
<name>A0A4R1BFV7_9ACTN</name>
<dbReference type="Proteomes" id="UP000295244">
    <property type="component" value="Unassembled WGS sequence"/>
</dbReference>
<feature type="transmembrane region" description="Helical" evidence="7">
    <location>
        <begin position="29"/>
        <end position="53"/>
    </location>
</feature>
<comment type="subcellular location">
    <subcellularLocation>
        <location evidence="1 7">Cell membrane</location>
        <topology evidence="1 7">Multi-pass membrane protein</topology>
    </subcellularLocation>
</comment>
<evidence type="ECO:0000256" key="2">
    <source>
        <dbReference type="ARBA" id="ARBA00022448"/>
    </source>
</evidence>
<dbReference type="PROSITE" id="PS50928">
    <property type="entry name" value="ABC_TM1"/>
    <property type="match status" value="1"/>
</dbReference>
<feature type="transmembrane region" description="Helical" evidence="7">
    <location>
        <begin position="122"/>
        <end position="142"/>
    </location>
</feature>
<dbReference type="AlphaFoldDB" id="A0A4R1BFV7"/>
<feature type="transmembrane region" description="Helical" evidence="7">
    <location>
        <begin position="215"/>
        <end position="235"/>
    </location>
</feature>
<evidence type="ECO:0000256" key="1">
    <source>
        <dbReference type="ARBA" id="ARBA00004651"/>
    </source>
</evidence>
<protein>
    <submittedName>
        <fullName evidence="9">Sugar ABC transporter permease</fullName>
    </submittedName>
</protein>
<dbReference type="InterPro" id="IPR000515">
    <property type="entry name" value="MetI-like"/>
</dbReference>